<proteinExistence type="inferred from homology"/>
<comment type="caution">
    <text evidence="8">The sequence shown here is derived from an EMBL/GenBank/DDBJ whole genome shotgun (WGS) entry which is preliminary data.</text>
</comment>
<keyword evidence="4 6" id="KW-0472">Membrane</keyword>
<sequence>MNTNNDATTPLLSTPQAVEQDVQTYASIESAETQRVDENGDIVKTVQVETTTTWRLWRSNSYIRSLGMLIILFIVFTGLELALLKLNLPAVSPEDQDALKLPKSLEDLRRLNAILSAYIDQHFMNVYVTYFVTYIYLQSFSVPGSMWLSILGGALFNFWLTLFTVSLCSAIGSTVAYAISASLGSVAVVRLIGDRIAKWNEQLVNHKQHMLNYMIVLRVAPLPPNWVINLGAPHLGVPLGAFFWGTFVGVAPPSFIHVQAGAALDRLSSSDELQLVTPTNVLCLIGVAIAALIPVFIRRYYKI</sequence>
<feature type="transmembrane region" description="Helical" evidence="6">
    <location>
        <begin position="146"/>
        <end position="168"/>
    </location>
</feature>
<dbReference type="InterPro" id="IPR032816">
    <property type="entry name" value="VTT_dom"/>
</dbReference>
<evidence type="ECO:0000256" key="1">
    <source>
        <dbReference type="ARBA" id="ARBA00004141"/>
    </source>
</evidence>
<evidence type="ECO:0000256" key="6">
    <source>
        <dbReference type="SAM" id="Phobius"/>
    </source>
</evidence>
<feature type="transmembrane region" description="Helical" evidence="6">
    <location>
        <begin position="175"/>
        <end position="193"/>
    </location>
</feature>
<dbReference type="Pfam" id="PF09335">
    <property type="entry name" value="VTT_dom"/>
    <property type="match status" value="1"/>
</dbReference>
<feature type="transmembrane region" description="Helical" evidence="6">
    <location>
        <begin position="275"/>
        <end position="297"/>
    </location>
</feature>
<keyword evidence="3 6" id="KW-1133">Transmembrane helix</keyword>
<evidence type="ECO:0000256" key="3">
    <source>
        <dbReference type="ARBA" id="ARBA00022989"/>
    </source>
</evidence>
<dbReference type="InterPro" id="IPR045014">
    <property type="entry name" value="TM41A/B"/>
</dbReference>
<keyword evidence="2 6" id="KW-0812">Transmembrane</keyword>
<dbReference type="AlphaFoldDB" id="A0A068S927"/>
<evidence type="ECO:0000313" key="8">
    <source>
        <dbReference type="EMBL" id="CDH58809.1"/>
    </source>
</evidence>
<dbReference type="STRING" id="1263082.A0A068S927"/>
<dbReference type="PANTHER" id="PTHR43220">
    <property type="match status" value="1"/>
</dbReference>
<reference evidence="8" key="1">
    <citation type="submission" date="2013-08" db="EMBL/GenBank/DDBJ databases">
        <title>Gene expansion shapes genome architecture in the human pathogen Lichtheimia corymbifera: an evolutionary genomics analysis in the ancient terrestrial Mucorales (Mucoromycotina).</title>
        <authorList>
            <person name="Schwartze V.U."/>
            <person name="Winter S."/>
            <person name="Shelest E."/>
            <person name="Marcet-Houben M."/>
            <person name="Horn F."/>
            <person name="Wehner S."/>
            <person name="Hoffmann K."/>
            <person name="Riege K."/>
            <person name="Sammeth M."/>
            <person name="Nowrousian M."/>
            <person name="Valiante V."/>
            <person name="Linde J."/>
            <person name="Jacobsen I.D."/>
            <person name="Marz M."/>
            <person name="Brakhage A.A."/>
            <person name="Gabaldon T."/>
            <person name="Bocker S."/>
            <person name="Voigt K."/>
        </authorList>
    </citation>
    <scope>NUCLEOTIDE SEQUENCE [LARGE SCALE GENOMIC DNA]</scope>
    <source>
        <strain evidence="8">FSU 9682</strain>
    </source>
</reference>
<dbReference type="EMBL" id="CBTN010000061">
    <property type="protein sequence ID" value="CDH58809.1"/>
    <property type="molecule type" value="Genomic_DNA"/>
</dbReference>
<keyword evidence="9" id="KW-1185">Reference proteome</keyword>
<dbReference type="GO" id="GO:0005789">
    <property type="term" value="C:endoplasmic reticulum membrane"/>
    <property type="evidence" value="ECO:0007669"/>
    <property type="project" value="TreeGrafter"/>
</dbReference>
<dbReference type="PANTHER" id="PTHR43220:SF18">
    <property type="entry name" value="TRANSMEMBRANE PROTEIN 41B"/>
    <property type="match status" value="1"/>
</dbReference>
<gene>
    <name evidence="8" type="ORF">LCOR_09658.1</name>
</gene>
<organism evidence="8 9">
    <name type="scientific">Lichtheimia corymbifera JMRC:FSU:9682</name>
    <dbReference type="NCBI Taxonomy" id="1263082"/>
    <lineage>
        <taxon>Eukaryota</taxon>
        <taxon>Fungi</taxon>
        <taxon>Fungi incertae sedis</taxon>
        <taxon>Mucoromycota</taxon>
        <taxon>Mucoromycotina</taxon>
        <taxon>Mucoromycetes</taxon>
        <taxon>Mucorales</taxon>
        <taxon>Lichtheimiaceae</taxon>
        <taxon>Lichtheimia</taxon>
    </lineage>
</organism>
<evidence type="ECO:0000256" key="2">
    <source>
        <dbReference type="ARBA" id="ARBA00022692"/>
    </source>
</evidence>
<feature type="transmembrane region" description="Helical" evidence="6">
    <location>
        <begin position="65"/>
        <end position="84"/>
    </location>
</feature>
<dbReference type="VEuPathDB" id="FungiDB:LCOR_09658.1"/>
<evidence type="ECO:0000313" key="9">
    <source>
        <dbReference type="Proteomes" id="UP000027586"/>
    </source>
</evidence>
<dbReference type="GO" id="GO:0000045">
    <property type="term" value="P:autophagosome assembly"/>
    <property type="evidence" value="ECO:0007669"/>
    <property type="project" value="TreeGrafter"/>
</dbReference>
<accession>A0A068S927</accession>
<protein>
    <submittedName>
        <fullName evidence="8">Transmembrane protein 41b</fullName>
    </submittedName>
</protein>
<evidence type="ECO:0000256" key="5">
    <source>
        <dbReference type="ARBA" id="ARBA00025797"/>
    </source>
</evidence>
<dbReference type="Proteomes" id="UP000027586">
    <property type="component" value="Unassembled WGS sequence"/>
</dbReference>
<comment type="subcellular location">
    <subcellularLocation>
        <location evidence="1">Membrane</location>
        <topology evidence="1">Multi-pass membrane protein</topology>
    </subcellularLocation>
</comment>
<dbReference type="OrthoDB" id="3364966at2759"/>
<feature type="domain" description="VTT" evidence="7">
    <location>
        <begin position="143"/>
        <end position="262"/>
    </location>
</feature>
<name>A0A068S927_9FUNG</name>
<evidence type="ECO:0000259" key="7">
    <source>
        <dbReference type="Pfam" id="PF09335"/>
    </source>
</evidence>
<evidence type="ECO:0000256" key="4">
    <source>
        <dbReference type="ARBA" id="ARBA00023136"/>
    </source>
</evidence>
<comment type="similarity">
    <text evidence="5">Belongs to the TMEM41 family.</text>
</comment>